<organism evidence="2 3">
    <name type="scientific">Agrocybe pediades</name>
    <dbReference type="NCBI Taxonomy" id="84607"/>
    <lineage>
        <taxon>Eukaryota</taxon>
        <taxon>Fungi</taxon>
        <taxon>Dikarya</taxon>
        <taxon>Basidiomycota</taxon>
        <taxon>Agaricomycotina</taxon>
        <taxon>Agaricomycetes</taxon>
        <taxon>Agaricomycetidae</taxon>
        <taxon>Agaricales</taxon>
        <taxon>Agaricineae</taxon>
        <taxon>Strophariaceae</taxon>
        <taxon>Agrocybe</taxon>
    </lineage>
</organism>
<sequence>MPVEVMNSRPKRRRIRRFRLPSINQTSLTHILLHETTPDLESVNPSTPSLSPTYDSDVDIVPSPTTLHSPITNYAPPRDKTMSKNQRIPRCPPRPNGPPRFKMDESMFVINPDTGDSRLVRNPAPLNAEWNRSALLDSAPMSTVLPNFSKAEDTAYEFVVLNDYFYLRITPENNIVPENDPDFPPSCRTLTRFRMD</sequence>
<evidence type="ECO:0000256" key="1">
    <source>
        <dbReference type="SAM" id="MobiDB-lite"/>
    </source>
</evidence>
<protein>
    <submittedName>
        <fullName evidence="2">Uncharacterized protein</fullName>
    </submittedName>
</protein>
<reference evidence="2 3" key="1">
    <citation type="submission" date="2019-12" db="EMBL/GenBank/DDBJ databases">
        <authorList>
            <person name="Floudas D."/>
            <person name="Bentzer J."/>
            <person name="Ahren D."/>
            <person name="Johansson T."/>
            <person name="Persson P."/>
            <person name="Tunlid A."/>
        </authorList>
    </citation>
    <scope>NUCLEOTIDE SEQUENCE [LARGE SCALE GENOMIC DNA]</scope>
    <source>
        <strain evidence="2 3">CBS 102.39</strain>
    </source>
</reference>
<evidence type="ECO:0000313" key="2">
    <source>
        <dbReference type="EMBL" id="KAF4622151.1"/>
    </source>
</evidence>
<name>A0A8H4VTG4_9AGAR</name>
<dbReference type="Proteomes" id="UP000521872">
    <property type="component" value="Unassembled WGS sequence"/>
</dbReference>
<gene>
    <name evidence="2" type="ORF">D9613_009402</name>
</gene>
<keyword evidence="3" id="KW-1185">Reference proteome</keyword>
<accession>A0A8H4VTG4</accession>
<comment type="caution">
    <text evidence="2">The sequence shown here is derived from an EMBL/GenBank/DDBJ whole genome shotgun (WGS) entry which is preliminary data.</text>
</comment>
<dbReference type="EMBL" id="JAACJL010000002">
    <property type="protein sequence ID" value="KAF4622151.1"/>
    <property type="molecule type" value="Genomic_DNA"/>
</dbReference>
<proteinExistence type="predicted"/>
<dbReference type="AlphaFoldDB" id="A0A8H4VTG4"/>
<evidence type="ECO:0000313" key="3">
    <source>
        <dbReference type="Proteomes" id="UP000521872"/>
    </source>
</evidence>
<feature type="region of interest" description="Disordered" evidence="1">
    <location>
        <begin position="66"/>
        <end position="101"/>
    </location>
</feature>